<protein>
    <submittedName>
        <fullName evidence="2">Type IX secretion system membrane protein PorP/SprF</fullName>
    </submittedName>
</protein>
<dbReference type="Pfam" id="PF11751">
    <property type="entry name" value="PorP_SprF"/>
    <property type="match status" value="1"/>
</dbReference>
<accession>A0ABV8QUF0</accession>
<reference evidence="3" key="1">
    <citation type="journal article" date="2019" name="Int. J. Syst. Evol. Microbiol.">
        <title>The Global Catalogue of Microorganisms (GCM) 10K type strain sequencing project: providing services to taxonomists for standard genome sequencing and annotation.</title>
        <authorList>
            <consortium name="The Broad Institute Genomics Platform"/>
            <consortium name="The Broad Institute Genome Sequencing Center for Infectious Disease"/>
            <person name="Wu L."/>
            <person name="Ma J."/>
        </authorList>
    </citation>
    <scope>NUCLEOTIDE SEQUENCE [LARGE SCALE GENOMIC DNA]</scope>
    <source>
        <strain evidence="3">CECT 8289</strain>
    </source>
</reference>
<gene>
    <name evidence="2" type="ORF">ACFOWM_12735</name>
</gene>
<name>A0ABV8QUF0_9BACT</name>
<dbReference type="NCBIfam" id="TIGR03519">
    <property type="entry name" value="T9SS_PorP_fam"/>
    <property type="match status" value="1"/>
</dbReference>
<dbReference type="InterPro" id="IPR019861">
    <property type="entry name" value="PorP/SprF_Bacteroidetes"/>
</dbReference>
<evidence type="ECO:0000256" key="1">
    <source>
        <dbReference type="SAM" id="SignalP"/>
    </source>
</evidence>
<keyword evidence="3" id="KW-1185">Reference proteome</keyword>
<comment type="caution">
    <text evidence="2">The sequence shown here is derived from an EMBL/GenBank/DDBJ whole genome shotgun (WGS) entry which is preliminary data.</text>
</comment>
<dbReference type="Proteomes" id="UP001595907">
    <property type="component" value="Unassembled WGS sequence"/>
</dbReference>
<evidence type="ECO:0000313" key="2">
    <source>
        <dbReference type="EMBL" id="MFC4263754.1"/>
    </source>
</evidence>
<evidence type="ECO:0000313" key="3">
    <source>
        <dbReference type="Proteomes" id="UP001595907"/>
    </source>
</evidence>
<dbReference type="EMBL" id="JBHSCZ010000004">
    <property type="protein sequence ID" value="MFC4263754.1"/>
    <property type="molecule type" value="Genomic_DNA"/>
</dbReference>
<dbReference type="RefSeq" id="WP_379710743.1">
    <property type="nucleotide sequence ID" value="NZ_JBHSCZ010000004.1"/>
</dbReference>
<proteinExistence type="predicted"/>
<keyword evidence="1" id="KW-0732">Signal</keyword>
<feature type="chain" id="PRO_5047067462" evidence="1">
    <location>
        <begin position="21"/>
        <end position="299"/>
    </location>
</feature>
<organism evidence="2 3">
    <name type="scientific">Ferruginibacter yonginensis</name>
    <dbReference type="NCBI Taxonomy" id="1310416"/>
    <lineage>
        <taxon>Bacteria</taxon>
        <taxon>Pseudomonadati</taxon>
        <taxon>Bacteroidota</taxon>
        <taxon>Chitinophagia</taxon>
        <taxon>Chitinophagales</taxon>
        <taxon>Chitinophagaceae</taxon>
        <taxon>Ferruginibacter</taxon>
    </lineage>
</organism>
<sequence>MKKILLPLLLLAVFSLNVRAQQLHFMSQYLQHNSFLNPGAAGISNANMVGVSYRSQWASFPGNPRTYMVYGDANLEKLKAGIGGYVYRDETGPTSRTGVQLAYSKHIISRDEKHKLGLGIELRGLQYAIDKGKILSALGNDPALGGASSKFGFDAGAGVYYTNGKLSAGAAVSQLIQSKLQLADVPNSKLNGRLYRHYNLQANYKIQTGDDIYLIPNALVRFIQNSPTEFEAGVKLDYQDKLWVAVIYKVNQLYSLQTGVKIADKLSLSYSYDAYNTPISIYDGGSGAHEIGLRFDLKK</sequence>
<feature type="signal peptide" evidence="1">
    <location>
        <begin position="1"/>
        <end position="20"/>
    </location>
</feature>